<evidence type="ECO:0000313" key="12">
    <source>
        <dbReference type="EMBL" id="CAD8669244.1"/>
    </source>
</evidence>
<evidence type="ECO:0000256" key="11">
    <source>
        <dbReference type="SAM" id="Phobius"/>
    </source>
</evidence>
<organism evidence="12">
    <name type="scientific">Chlamydomonas leiostraca</name>
    <dbReference type="NCBI Taxonomy" id="1034604"/>
    <lineage>
        <taxon>Eukaryota</taxon>
        <taxon>Viridiplantae</taxon>
        <taxon>Chlorophyta</taxon>
        <taxon>core chlorophytes</taxon>
        <taxon>Chlorophyceae</taxon>
        <taxon>CS clade</taxon>
        <taxon>Chlamydomonadales</taxon>
        <taxon>Chlamydomonadaceae</taxon>
        <taxon>Chlamydomonas</taxon>
    </lineage>
</organism>
<evidence type="ECO:0000256" key="2">
    <source>
        <dbReference type="ARBA" id="ARBA00004370"/>
    </source>
</evidence>
<evidence type="ECO:0000256" key="5">
    <source>
        <dbReference type="ARBA" id="ARBA00022448"/>
    </source>
</evidence>
<name>A0A7S0R7D0_9CHLO</name>
<feature type="transmembrane region" description="Helical" evidence="11">
    <location>
        <begin position="230"/>
        <end position="250"/>
    </location>
</feature>
<dbReference type="AlphaFoldDB" id="A0A7S0R7D0"/>
<dbReference type="PANTHER" id="PTHR11058">
    <property type="entry name" value="NADH-UBIQUINONE OXIDOREDUCTASE CHAIN 3"/>
    <property type="match status" value="1"/>
</dbReference>
<evidence type="ECO:0000256" key="9">
    <source>
        <dbReference type="ARBA" id="ARBA00031029"/>
    </source>
</evidence>
<sequence length="293" mass="31840">MALRQALNLPLGARLFTSGFGRGLGVAANELQQGAMGLSTSSSGTSDREAQGSEIQQFAQQAKAQSMFNTWSMHAMPQLLSTRKEEQQAAPSSTKAAAGMLATAMRSGHGAMPMLPGRRAGVMPAALKPVQAAQQAAQRRAYNAWSPAQRYFVEGQHVVDAEANRTLQFTGLDSGSFYPFLVYTAVATAISAVFMVLPFVVAPSRVDLDKSSAYECGFDAFGEARSTFSVSFYLVSIMYLLFDIEIAYLFPYVMTHANAPMFWTMNLFLSILVAGFVYEWGVGALEWRESQAN</sequence>
<gene>
    <name evidence="12" type="ORF">CLEI1391_LOCUS3489</name>
</gene>
<comment type="subcellular location">
    <subcellularLocation>
        <location evidence="2">Membrane</location>
    </subcellularLocation>
</comment>
<comment type="similarity">
    <text evidence="3">Belongs to the complex I subunit 3 family.</text>
</comment>
<evidence type="ECO:0000256" key="3">
    <source>
        <dbReference type="ARBA" id="ARBA00008472"/>
    </source>
</evidence>
<accession>A0A7S0R7D0</accession>
<dbReference type="InterPro" id="IPR038430">
    <property type="entry name" value="NDAH_ubi_oxred_su3_sf"/>
</dbReference>
<feature type="transmembrane region" description="Helical" evidence="11">
    <location>
        <begin position="262"/>
        <end position="281"/>
    </location>
</feature>
<keyword evidence="6 11" id="KW-0812">Transmembrane</keyword>
<dbReference type="GO" id="GO:0008137">
    <property type="term" value="F:NADH dehydrogenase (ubiquinone) activity"/>
    <property type="evidence" value="ECO:0007669"/>
    <property type="project" value="UniProtKB-EC"/>
</dbReference>
<comment type="catalytic activity">
    <reaction evidence="10">
        <text>a ubiquinone + NADH + 5 H(+)(in) = a ubiquinol + NAD(+) + 4 H(+)(out)</text>
        <dbReference type="Rhea" id="RHEA:29091"/>
        <dbReference type="Rhea" id="RHEA-COMP:9565"/>
        <dbReference type="Rhea" id="RHEA-COMP:9566"/>
        <dbReference type="ChEBI" id="CHEBI:15378"/>
        <dbReference type="ChEBI" id="CHEBI:16389"/>
        <dbReference type="ChEBI" id="CHEBI:17976"/>
        <dbReference type="ChEBI" id="CHEBI:57540"/>
        <dbReference type="ChEBI" id="CHEBI:57945"/>
        <dbReference type="EC" id="7.1.1.2"/>
    </reaction>
</comment>
<dbReference type="InterPro" id="IPR000440">
    <property type="entry name" value="NADH_UbQ/plastoQ_OxRdtase_su3"/>
</dbReference>
<evidence type="ECO:0000256" key="7">
    <source>
        <dbReference type="ARBA" id="ARBA00022989"/>
    </source>
</evidence>
<protein>
    <recommendedName>
        <fullName evidence="4">NADH-ubiquinone oxidoreductase chain 3</fullName>
    </recommendedName>
    <alternativeName>
        <fullName evidence="9">NADH dehydrogenase subunit 3</fullName>
    </alternativeName>
</protein>
<evidence type="ECO:0000256" key="1">
    <source>
        <dbReference type="ARBA" id="ARBA00003257"/>
    </source>
</evidence>
<keyword evidence="5" id="KW-0813">Transport</keyword>
<evidence type="ECO:0000256" key="10">
    <source>
        <dbReference type="ARBA" id="ARBA00049551"/>
    </source>
</evidence>
<evidence type="ECO:0000256" key="4">
    <source>
        <dbReference type="ARBA" id="ARBA00021007"/>
    </source>
</evidence>
<dbReference type="Pfam" id="PF00507">
    <property type="entry name" value="Oxidored_q4"/>
    <property type="match status" value="1"/>
</dbReference>
<dbReference type="PANTHER" id="PTHR11058:SF9">
    <property type="entry name" value="NADH-UBIQUINONE OXIDOREDUCTASE CHAIN 3"/>
    <property type="match status" value="1"/>
</dbReference>
<evidence type="ECO:0000256" key="6">
    <source>
        <dbReference type="ARBA" id="ARBA00022692"/>
    </source>
</evidence>
<dbReference type="Gene3D" id="1.20.58.1610">
    <property type="entry name" value="NADH:ubiquinone/plastoquinone oxidoreductase, chain 3"/>
    <property type="match status" value="1"/>
</dbReference>
<feature type="transmembrane region" description="Helical" evidence="11">
    <location>
        <begin position="180"/>
        <end position="201"/>
    </location>
</feature>
<comment type="function">
    <text evidence="1">Core subunit of the mitochondrial membrane respiratory chain NADH dehydrogenase (Complex I) that is believed to belong to the minimal assembly required for catalysis. Complex I functions in the transfer of electrons from NADH to the respiratory chain. The immediate electron acceptor for the enzyme is believed to be ubiquinone.</text>
</comment>
<proteinExistence type="inferred from homology"/>
<keyword evidence="7 11" id="KW-1133">Transmembrane helix</keyword>
<reference evidence="12" key="1">
    <citation type="submission" date="2021-01" db="EMBL/GenBank/DDBJ databases">
        <authorList>
            <person name="Corre E."/>
            <person name="Pelletier E."/>
            <person name="Niang G."/>
            <person name="Scheremetjew M."/>
            <person name="Finn R."/>
            <person name="Kale V."/>
            <person name="Holt S."/>
            <person name="Cochrane G."/>
            <person name="Meng A."/>
            <person name="Brown T."/>
            <person name="Cohen L."/>
        </authorList>
    </citation>
    <scope>NUCLEOTIDE SEQUENCE</scope>
    <source>
        <strain evidence="12">SAG 11-49</strain>
    </source>
</reference>
<keyword evidence="8 11" id="KW-0472">Membrane</keyword>
<evidence type="ECO:0000256" key="8">
    <source>
        <dbReference type="ARBA" id="ARBA00023136"/>
    </source>
</evidence>
<dbReference type="GO" id="GO:0030964">
    <property type="term" value="C:NADH dehydrogenase complex"/>
    <property type="evidence" value="ECO:0007669"/>
    <property type="project" value="TreeGrafter"/>
</dbReference>
<dbReference type="EMBL" id="HBFB01006251">
    <property type="protein sequence ID" value="CAD8669244.1"/>
    <property type="molecule type" value="Transcribed_RNA"/>
</dbReference>